<evidence type="ECO:0000256" key="1">
    <source>
        <dbReference type="SAM" id="Coils"/>
    </source>
</evidence>
<accession>A0AAV3R4K2</accession>
<evidence type="ECO:0000313" key="3">
    <source>
        <dbReference type="EMBL" id="GAA0170251.1"/>
    </source>
</evidence>
<feature type="compositionally biased region" description="Low complexity" evidence="2">
    <location>
        <begin position="263"/>
        <end position="272"/>
    </location>
</feature>
<feature type="coiled-coil region" evidence="1">
    <location>
        <begin position="178"/>
        <end position="216"/>
    </location>
</feature>
<protein>
    <submittedName>
        <fullName evidence="3">Uncharacterized protein</fullName>
    </submittedName>
</protein>
<feature type="region of interest" description="Disordered" evidence="2">
    <location>
        <begin position="244"/>
        <end position="272"/>
    </location>
</feature>
<keyword evidence="4" id="KW-1185">Reference proteome</keyword>
<name>A0AAV3R4K2_LITER</name>
<sequence>MTGNRIPLFRLAKIVKKSAKESEAPAEVAQPAVVVTKMSSTMSEKRHAPAGARPRLFSTKRLKSIAHKLPRSEILDLPEDPSVSTIPCQEVPKEGSSFNPSTYPTLPGGFQVNEESNLWKKSDAFRASRPLLLERISKDYESMSDPLEVHGAVAHHLIKALNTSYALACRADLQDDACAEACEKEKALQFQIQELKEENERLKAAATLAVKEKKEEVTQTLAKIKKHDLLQSRFTRLKDWFAPLDLSTPFTPSPKEDEEDDAPSASADAPTS</sequence>
<dbReference type="EMBL" id="BAABME010007159">
    <property type="protein sequence ID" value="GAA0170251.1"/>
    <property type="molecule type" value="Genomic_DNA"/>
</dbReference>
<gene>
    <name evidence="3" type="ORF">LIER_24552</name>
</gene>
<dbReference type="Proteomes" id="UP001454036">
    <property type="component" value="Unassembled WGS sequence"/>
</dbReference>
<reference evidence="3 4" key="1">
    <citation type="submission" date="2024-01" db="EMBL/GenBank/DDBJ databases">
        <title>The complete chloroplast genome sequence of Lithospermum erythrorhizon: insights into the phylogenetic relationship among Boraginaceae species and the maternal lineages of purple gromwells.</title>
        <authorList>
            <person name="Okada T."/>
            <person name="Watanabe K."/>
        </authorList>
    </citation>
    <scope>NUCLEOTIDE SEQUENCE [LARGE SCALE GENOMIC DNA]</scope>
</reference>
<evidence type="ECO:0000313" key="4">
    <source>
        <dbReference type="Proteomes" id="UP001454036"/>
    </source>
</evidence>
<dbReference type="AlphaFoldDB" id="A0AAV3R4K2"/>
<comment type="caution">
    <text evidence="3">The sequence shown here is derived from an EMBL/GenBank/DDBJ whole genome shotgun (WGS) entry which is preliminary data.</text>
</comment>
<proteinExistence type="predicted"/>
<organism evidence="3 4">
    <name type="scientific">Lithospermum erythrorhizon</name>
    <name type="common">Purple gromwell</name>
    <name type="synonym">Lithospermum officinale var. erythrorhizon</name>
    <dbReference type="NCBI Taxonomy" id="34254"/>
    <lineage>
        <taxon>Eukaryota</taxon>
        <taxon>Viridiplantae</taxon>
        <taxon>Streptophyta</taxon>
        <taxon>Embryophyta</taxon>
        <taxon>Tracheophyta</taxon>
        <taxon>Spermatophyta</taxon>
        <taxon>Magnoliopsida</taxon>
        <taxon>eudicotyledons</taxon>
        <taxon>Gunneridae</taxon>
        <taxon>Pentapetalae</taxon>
        <taxon>asterids</taxon>
        <taxon>lamiids</taxon>
        <taxon>Boraginales</taxon>
        <taxon>Boraginaceae</taxon>
        <taxon>Boraginoideae</taxon>
        <taxon>Lithospermeae</taxon>
        <taxon>Lithospermum</taxon>
    </lineage>
</organism>
<keyword evidence="1" id="KW-0175">Coiled coil</keyword>
<evidence type="ECO:0000256" key="2">
    <source>
        <dbReference type="SAM" id="MobiDB-lite"/>
    </source>
</evidence>